<evidence type="ECO:0000313" key="2">
    <source>
        <dbReference type="Proteomes" id="UP000273405"/>
    </source>
</evidence>
<dbReference type="Proteomes" id="UP000273405">
    <property type="component" value="Unassembled WGS sequence"/>
</dbReference>
<comment type="caution">
    <text evidence="1">The sequence shown here is derived from an EMBL/GenBank/DDBJ whole genome shotgun (WGS) entry which is preliminary data.</text>
</comment>
<name>A0A3A8NXK2_9BACT</name>
<gene>
    <name evidence="1" type="ORF">D7X12_07065</name>
</gene>
<proteinExistence type="predicted"/>
<reference evidence="2" key="1">
    <citation type="submission" date="2018-09" db="EMBL/GenBank/DDBJ databases">
        <authorList>
            <person name="Livingstone P.G."/>
            <person name="Whitworth D.E."/>
        </authorList>
    </citation>
    <scope>NUCLEOTIDE SEQUENCE [LARGE SCALE GENOMIC DNA]</scope>
    <source>
        <strain evidence="2">CA040B</strain>
    </source>
</reference>
<protein>
    <submittedName>
        <fullName evidence="1">Uncharacterized protein</fullName>
    </submittedName>
</protein>
<organism evidence="1 2">
    <name type="scientific">Corallococcus sicarius</name>
    <dbReference type="NCBI Taxonomy" id="2316726"/>
    <lineage>
        <taxon>Bacteria</taxon>
        <taxon>Pseudomonadati</taxon>
        <taxon>Myxococcota</taxon>
        <taxon>Myxococcia</taxon>
        <taxon>Myxococcales</taxon>
        <taxon>Cystobacterineae</taxon>
        <taxon>Myxococcaceae</taxon>
        <taxon>Corallococcus</taxon>
    </lineage>
</organism>
<dbReference type="AlphaFoldDB" id="A0A3A8NXK2"/>
<dbReference type="RefSeq" id="WP_120624493.1">
    <property type="nucleotide sequence ID" value="NZ_RAWG01000030.1"/>
</dbReference>
<sequence length="130" mass="14018">MTTETAAPAAKTGTDLETLEKLVKLPRRPQAVQWRSSARGIPGGLGPTDTQLLAVLEYPAADVQALLPTLKATRLTAKVDDGGWLPEATREALKQATAYEATPFFKSPLNQGTLFHLPKSNTFVLVLFTT</sequence>
<accession>A0A3A8NXK2</accession>
<dbReference type="EMBL" id="RAWG01000030">
    <property type="protein sequence ID" value="RKH45835.1"/>
    <property type="molecule type" value="Genomic_DNA"/>
</dbReference>
<keyword evidence="2" id="KW-1185">Reference proteome</keyword>
<dbReference type="OrthoDB" id="5516377at2"/>
<evidence type="ECO:0000313" key="1">
    <source>
        <dbReference type="EMBL" id="RKH45835.1"/>
    </source>
</evidence>